<dbReference type="Pfam" id="PF01555">
    <property type="entry name" value="N6_N4_Mtase"/>
    <property type="match status" value="2"/>
</dbReference>
<organism evidence="10 11">
    <name type="scientific">Hymenobacter actinosclerus</name>
    <dbReference type="NCBI Taxonomy" id="82805"/>
    <lineage>
        <taxon>Bacteria</taxon>
        <taxon>Pseudomonadati</taxon>
        <taxon>Bacteroidota</taxon>
        <taxon>Cytophagia</taxon>
        <taxon>Cytophagales</taxon>
        <taxon>Hymenobacteraceae</taxon>
        <taxon>Hymenobacter</taxon>
    </lineage>
</organism>
<evidence type="ECO:0000256" key="5">
    <source>
        <dbReference type="ARBA" id="ARBA00022747"/>
    </source>
</evidence>
<evidence type="ECO:0000259" key="9">
    <source>
        <dbReference type="Pfam" id="PF01555"/>
    </source>
</evidence>
<dbReference type="InterPro" id="IPR017985">
    <property type="entry name" value="MeTrfase_CN4_CS"/>
</dbReference>
<dbReference type="GO" id="GO:0032259">
    <property type="term" value="P:methylation"/>
    <property type="evidence" value="ECO:0007669"/>
    <property type="project" value="UniProtKB-KW"/>
</dbReference>
<reference evidence="11" key="1">
    <citation type="submission" date="2016-10" db="EMBL/GenBank/DDBJ databases">
        <authorList>
            <person name="Varghese N."/>
            <person name="Submissions S."/>
        </authorList>
    </citation>
    <scope>NUCLEOTIDE SEQUENCE [LARGE SCALE GENOMIC DNA]</scope>
    <source>
        <strain evidence="11">DSM 15310</strain>
    </source>
</reference>
<evidence type="ECO:0000256" key="8">
    <source>
        <dbReference type="RuleBase" id="RU362026"/>
    </source>
</evidence>
<gene>
    <name evidence="10" type="ORF">SAMN04487998_3392</name>
</gene>
<keyword evidence="2 10" id="KW-0489">Methyltransferase</keyword>
<evidence type="ECO:0000256" key="1">
    <source>
        <dbReference type="ARBA" id="ARBA00010203"/>
    </source>
</evidence>
<keyword evidence="5" id="KW-0680">Restriction system</keyword>
<evidence type="ECO:0000256" key="6">
    <source>
        <dbReference type="ARBA" id="ARBA00023125"/>
    </source>
</evidence>
<feature type="domain" description="DNA methylase N-4/N-6" evidence="9">
    <location>
        <begin position="78"/>
        <end position="244"/>
    </location>
</feature>
<keyword evidence="6" id="KW-0238">DNA-binding</keyword>
<dbReference type="InterPro" id="IPR001091">
    <property type="entry name" value="RM_Methyltransferase"/>
</dbReference>
<sequence length="392" mass="42822">MTAPTRRQKEAITASPLYIQGDIGLHQPKVSEGKPAVRLVSVEASVDMPPPASSQPAFVQRILGDATRVSSVIPAKSVDLIVTSPPYWQKRDYGHADQLGQEATPAEYVQALIGAMRDWKKVLKNTGSIFLNVGDTYHKRSLVGIPGRIEAAAVDDGWIVRNRIIWAKTSGMPEPAKNRLASRHEYIIHLVLKPNYYYDLHGYSQKYGNGSNPGDIWYVGLERDTGGHLAPFPSEIVERAITLACPYSVCSHCGTPLEREWKRTAELDESRPQARRAMQLALEHGLGPEHIAAIQATGITDAGKAKSYQNGTGRNSEEVQRLAKHAKKVLGGYFREFTFAKRVTTGWKACACGQGEMVPSVVLDPFVGTGTTLDVAARLGHSAYGIDLNPAV</sequence>
<dbReference type="AlphaFoldDB" id="A0A1I0IMU8"/>
<keyword evidence="4" id="KW-0949">S-adenosyl-L-methionine</keyword>
<comment type="catalytic activity">
    <reaction evidence="7">
        <text>a 2'-deoxycytidine in DNA + S-adenosyl-L-methionine = an N(4)-methyl-2'-deoxycytidine in DNA + S-adenosyl-L-homocysteine + H(+)</text>
        <dbReference type="Rhea" id="RHEA:16857"/>
        <dbReference type="Rhea" id="RHEA-COMP:11369"/>
        <dbReference type="Rhea" id="RHEA-COMP:13674"/>
        <dbReference type="ChEBI" id="CHEBI:15378"/>
        <dbReference type="ChEBI" id="CHEBI:57856"/>
        <dbReference type="ChEBI" id="CHEBI:59789"/>
        <dbReference type="ChEBI" id="CHEBI:85452"/>
        <dbReference type="ChEBI" id="CHEBI:137933"/>
        <dbReference type="EC" id="2.1.1.113"/>
    </reaction>
</comment>
<dbReference type="InterPro" id="IPR029063">
    <property type="entry name" value="SAM-dependent_MTases_sf"/>
</dbReference>
<dbReference type="STRING" id="82805.SAMN04487998_3392"/>
<accession>A0A1I0IMU8</accession>
<dbReference type="GO" id="GO:0015667">
    <property type="term" value="F:site-specific DNA-methyltransferase (cytosine-N4-specific) activity"/>
    <property type="evidence" value="ECO:0007669"/>
    <property type="project" value="UniProtKB-EC"/>
</dbReference>
<evidence type="ECO:0000313" key="11">
    <source>
        <dbReference type="Proteomes" id="UP000198697"/>
    </source>
</evidence>
<evidence type="ECO:0000256" key="4">
    <source>
        <dbReference type="ARBA" id="ARBA00022691"/>
    </source>
</evidence>
<dbReference type="SUPFAM" id="SSF53335">
    <property type="entry name" value="S-adenosyl-L-methionine-dependent methyltransferases"/>
    <property type="match status" value="2"/>
</dbReference>
<evidence type="ECO:0000313" key="10">
    <source>
        <dbReference type="EMBL" id="SET98354.1"/>
    </source>
</evidence>
<proteinExistence type="inferred from homology"/>
<dbReference type="EC" id="2.1.1.-" evidence="8"/>
<evidence type="ECO:0000256" key="7">
    <source>
        <dbReference type="ARBA" id="ARBA00049120"/>
    </source>
</evidence>
<dbReference type="GO" id="GO:0009307">
    <property type="term" value="P:DNA restriction-modification system"/>
    <property type="evidence" value="ECO:0007669"/>
    <property type="project" value="UniProtKB-KW"/>
</dbReference>
<dbReference type="GO" id="GO:0008170">
    <property type="term" value="F:N-methyltransferase activity"/>
    <property type="evidence" value="ECO:0007669"/>
    <property type="project" value="InterPro"/>
</dbReference>
<name>A0A1I0IMU8_9BACT</name>
<keyword evidence="3" id="KW-0808">Transferase</keyword>
<feature type="domain" description="DNA methylase N-4/N-6" evidence="9">
    <location>
        <begin position="360"/>
        <end position="390"/>
    </location>
</feature>
<evidence type="ECO:0000256" key="2">
    <source>
        <dbReference type="ARBA" id="ARBA00022603"/>
    </source>
</evidence>
<dbReference type="EMBL" id="FOHS01000005">
    <property type="protein sequence ID" value="SET98354.1"/>
    <property type="molecule type" value="Genomic_DNA"/>
</dbReference>
<dbReference type="PROSITE" id="PS00093">
    <property type="entry name" value="N4_MTASE"/>
    <property type="match status" value="1"/>
</dbReference>
<dbReference type="Proteomes" id="UP000198697">
    <property type="component" value="Unassembled WGS sequence"/>
</dbReference>
<evidence type="ECO:0000256" key="3">
    <source>
        <dbReference type="ARBA" id="ARBA00022679"/>
    </source>
</evidence>
<dbReference type="GO" id="GO:0003677">
    <property type="term" value="F:DNA binding"/>
    <property type="evidence" value="ECO:0007669"/>
    <property type="project" value="UniProtKB-KW"/>
</dbReference>
<comment type="similarity">
    <text evidence="1">Belongs to the N(4)/N(6)-methyltransferase family. N(4) subfamily.</text>
</comment>
<dbReference type="Gene3D" id="3.40.50.150">
    <property type="entry name" value="Vaccinia Virus protein VP39"/>
    <property type="match status" value="2"/>
</dbReference>
<dbReference type="PRINTS" id="PR00508">
    <property type="entry name" value="S21N4MTFRASE"/>
</dbReference>
<dbReference type="InterPro" id="IPR002941">
    <property type="entry name" value="DNA_methylase_N4/N6"/>
</dbReference>
<keyword evidence="11" id="KW-1185">Reference proteome</keyword>
<protein>
    <recommendedName>
        <fullName evidence="8">Methyltransferase</fullName>
        <ecNumber evidence="8">2.1.1.-</ecNumber>
    </recommendedName>
</protein>